<dbReference type="AlphaFoldDB" id="A0A378R8S2"/>
<dbReference type="Proteomes" id="UP000255279">
    <property type="component" value="Unassembled WGS sequence"/>
</dbReference>
<protein>
    <submittedName>
        <fullName evidence="2">Siphovirus Gp157</fullName>
    </submittedName>
</protein>
<name>A0A378R8S2_9GAMM</name>
<dbReference type="EMBL" id="UGQE01000004">
    <property type="protein sequence ID" value="STZ14473.1"/>
    <property type="molecule type" value="Genomic_DNA"/>
</dbReference>
<proteinExistence type="predicted"/>
<organism evidence="2 3">
    <name type="scientific">Moraxella caviae</name>
    <dbReference type="NCBI Taxonomy" id="34060"/>
    <lineage>
        <taxon>Bacteria</taxon>
        <taxon>Pseudomonadati</taxon>
        <taxon>Pseudomonadota</taxon>
        <taxon>Gammaproteobacteria</taxon>
        <taxon>Moraxellales</taxon>
        <taxon>Moraxellaceae</taxon>
        <taxon>Moraxella</taxon>
    </lineage>
</organism>
<dbReference type="Pfam" id="PF05565">
    <property type="entry name" value="Sipho_Gp157"/>
    <property type="match status" value="1"/>
</dbReference>
<reference evidence="2 3" key="1">
    <citation type="submission" date="2018-06" db="EMBL/GenBank/DDBJ databases">
        <authorList>
            <consortium name="Pathogen Informatics"/>
            <person name="Doyle S."/>
        </authorList>
    </citation>
    <scope>NUCLEOTIDE SEQUENCE [LARGE SCALE GENOMIC DNA]</scope>
    <source>
        <strain evidence="2 3">NCTC10293</strain>
    </source>
</reference>
<sequence>MNLYQISSELQNRLEKLGEILEEGDTPSQDEIQALLDLQGDLSDKLINYGKFIKNTQSDIDGLDGEIKRLTAKKKALQNRTEILKANMLSAMIENGIDKIADPIMPIRLQNSPASVRLDIDAANLPQEFQNIEIKANSTAIKKALKDGVVIDGVALVQNKHVRIG</sequence>
<evidence type="ECO:0000313" key="3">
    <source>
        <dbReference type="Proteomes" id="UP000255279"/>
    </source>
</evidence>
<evidence type="ECO:0000256" key="1">
    <source>
        <dbReference type="SAM" id="Coils"/>
    </source>
</evidence>
<gene>
    <name evidence="2" type="ORF">NCTC10293_02067</name>
</gene>
<keyword evidence="1" id="KW-0175">Coiled coil</keyword>
<dbReference type="OrthoDB" id="5623270at2"/>
<feature type="coiled-coil region" evidence="1">
    <location>
        <begin position="53"/>
        <end position="87"/>
    </location>
</feature>
<accession>A0A378R8S2</accession>
<dbReference type="InterPro" id="IPR008840">
    <property type="entry name" value="Sipho_Gp157"/>
</dbReference>
<dbReference type="RefSeq" id="WP_115338182.1">
    <property type="nucleotide sequence ID" value="NZ_UGQE01000004.1"/>
</dbReference>
<evidence type="ECO:0000313" key="2">
    <source>
        <dbReference type="EMBL" id="STZ14473.1"/>
    </source>
</evidence>